<reference evidence="7" key="1">
    <citation type="submission" date="2020-08" db="EMBL/GenBank/DDBJ databases">
        <title>Genome public.</title>
        <authorList>
            <person name="Liu C."/>
            <person name="Sun Q."/>
        </authorList>
    </citation>
    <scope>NUCLEOTIDE SEQUENCE</scope>
    <source>
        <strain evidence="7">NSJ-63</strain>
    </source>
</reference>
<protein>
    <submittedName>
        <fullName evidence="7">O-antigen ligase family protein</fullName>
    </submittedName>
</protein>
<dbReference type="GO" id="GO:0016874">
    <property type="term" value="F:ligase activity"/>
    <property type="evidence" value="ECO:0007669"/>
    <property type="project" value="UniProtKB-KW"/>
</dbReference>
<gene>
    <name evidence="7" type="ORF">H8693_05490</name>
</gene>
<keyword evidence="8" id="KW-1185">Reference proteome</keyword>
<keyword evidence="7" id="KW-0436">Ligase</keyword>
<dbReference type="GO" id="GO:0016020">
    <property type="term" value="C:membrane"/>
    <property type="evidence" value="ECO:0007669"/>
    <property type="project" value="UniProtKB-SubCell"/>
</dbReference>
<evidence type="ECO:0000256" key="2">
    <source>
        <dbReference type="ARBA" id="ARBA00022692"/>
    </source>
</evidence>
<feature type="transmembrane region" description="Helical" evidence="5">
    <location>
        <begin position="312"/>
        <end position="330"/>
    </location>
</feature>
<dbReference type="AlphaFoldDB" id="A0A926HWU1"/>
<dbReference type="EMBL" id="JACRSS010000002">
    <property type="protein sequence ID" value="MBC8538385.1"/>
    <property type="molecule type" value="Genomic_DNA"/>
</dbReference>
<dbReference type="Proteomes" id="UP000617951">
    <property type="component" value="Unassembled WGS sequence"/>
</dbReference>
<evidence type="ECO:0000259" key="6">
    <source>
        <dbReference type="Pfam" id="PF04932"/>
    </source>
</evidence>
<feature type="transmembrane region" description="Helical" evidence="5">
    <location>
        <begin position="267"/>
        <end position="288"/>
    </location>
</feature>
<feature type="transmembrane region" description="Helical" evidence="5">
    <location>
        <begin position="189"/>
        <end position="209"/>
    </location>
</feature>
<dbReference type="RefSeq" id="WP_249280153.1">
    <property type="nucleotide sequence ID" value="NZ_JACRSS010000002.1"/>
</dbReference>
<dbReference type="Pfam" id="PF04932">
    <property type="entry name" value="Wzy_C"/>
    <property type="match status" value="1"/>
</dbReference>
<keyword evidence="4 5" id="KW-0472">Membrane</keyword>
<feature type="transmembrane region" description="Helical" evidence="5">
    <location>
        <begin position="140"/>
        <end position="159"/>
    </location>
</feature>
<feature type="transmembrane region" description="Helical" evidence="5">
    <location>
        <begin position="83"/>
        <end position="104"/>
    </location>
</feature>
<keyword evidence="3 5" id="KW-1133">Transmembrane helix</keyword>
<feature type="transmembrane region" description="Helical" evidence="5">
    <location>
        <begin position="26"/>
        <end position="45"/>
    </location>
</feature>
<dbReference type="InterPro" id="IPR007016">
    <property type="entry name" value="O-antigen_ligase-rel_domated"/>
</dbReference>
<feature type="transmembrane region" description="Helical" evidence="5">
    <location>
        <begin position="165"/>
        <end position="182"/>
    </location>
</feature>
<evidence type="ECO:0000256" key="3">
    <source>
        <dbReference type="ARBA" id="ARBA00022989"/>
    </source>
</evidence>
<comment type="subcellular location">
    <subcellularLocation>
        <location evidence="1">Membrane</location>
        <topology evidence="1">Multi-pass membrane protein</topology>
    </subcellularLocation>
</comment>
<dbReference type="PANTHER" id="PTHR37422:SF21">
    <property type="entry name" value="EXOQ-LIKE PROTEIN"/>
    <property type="match status" value="1"/>
</dbReference>
<sequence>MLIGLGISLLVLEALSIKKLQYYKPLFFVFIFILFAALFGIPFAAYQNITVSAFINVMELLIPMICIFSCIDYDYNRFKKIMAILCGTIFALSISLLVKGTASYTGALVISDLNSNVYSSFILLGVMSTLFLMSSTKNKIAMILLIVILATECVAQVLAASRRGVIVILFLLLTFFHSLLFIKYKRNAGYKIFIIIVFIALLIILYLQADSLSSLVVVDRLFGGPTGGDMQRAAYQSVAWEQFLKSPIWGNGLASVQGEINVYSHSLYYELLACTGIVGMLMMVLPLIKKALFFWKRSISDQNIERKMETRTLCWSVICVLVTGITVVFIYDAVFYVFLAVFAAYQGIIAKGLLNAEVIKEKQK</sequence>
<evidence type="ECO:0000313" key="7">
    <source>
        <dbReference type="EMBL" id="MBC8538385.1"/>
    </source>
</evidence>
<feature type="transmembrane region" description="Helical" evidence="5">
    <location>
        <begin position="116"/>
        <end position="133"/>
    </location>
</feature>
<keyword evidence="2 5" id="KW-0812">Transmembrane</keyword>
<comment type="caution">
    <text evidence="7">The sequence shown here is derived from an EMBL/GenBank/DDBJ whole genome shotgun (WGS) entry which is preliminary data.</text>
</comment>
<accession>A0A926HWU1</accession>
<name>A0A926HWU1_9FIRM</name>
<evidence type="ECO:0000256" key="5">
    <source>
        <dbReference type="SAM" id="Phobius"/>
    </source>
</evidence>
<feature type="transmembrane region" description="Helical" evidence="5">
    <location>
        <begin position="51"/>
        <end position="71"/>
    </location>
</feature>
<evidence type="ECO:0000256" key="1">
    <source>
        <dbReference type="ARBA" id="ARBA00004141"/>
    </source>
</evidence>
<dbReference type="PANTHER" id="PTHR37422">
    <property type="entry name" value="TEICHURONIC ACID BIOSYNTHESIS PROTEIN TUAE"/>
    <property type="match status" value="1"/>
</dbReference>
<dbReference type="InterPro" id="IPR051533">
    <property type="entry name" value="WaaL-like"/>
</dbReference>
<proteinExistence type="predicted"/>
<feature type="domain" description="O-antigen ligase-related" evidence="6">
    <location>
        <begin position="151"/>
        <end position="283"/>
    </location>
</feature>
<evidence type="ECO:0000256" key="4">
    <source>
        <dbReference type="ARBA" id="ARBA00023136"/>
    </source>
</evidence>
<feature type="transmembrane region" description="Helical" evidence="5">
    <location>
        <begin position="336"/>
        <end position="354"/>
    </location>
</feature>
<evidence type="ECO:0000313" key="8">
    <source>
        <dbReference type="Proteomes" id="UP000617951"/>
    </source>
</evidence>
<organism evidence="7 8">
    <name type="scientific">Guopingia tenuis</name>
    <dbReference type="NCBI Taxonomy" id="2763656"/>
    <lineage>
        <taxon>Bacteria</taxon>
        <taxon>Bacillati</taxon>
        <taxon>Bacillota</taxon>
        <taxon>Clostridia</taxon>
        <taxon>Christensenellales</taxon>
        <taxon>Christensenellaceae</taxon>
        <taxon>Guopingia</taxon>
    </lineage>
</organism>